<feature type="compositionally biased region" description="Polar residues" evidence="1">
    <location>
        <begin position="336"/>
        <end position="347"/>
    </location>
</feature>
<evidence type="ECO:0000256" key="1">
    <source>
        <dbReference type="SAM" id="MobiDB-lite"/>
    </source>
</evidence>
<feature type="compositionally biased region" description="Low complexity" evidence="1">
    <location>
        <begin position="324"/>
        <end position="335"/>
    </location>
</feature>
<dbReference type="STRING" id="181874.A0A409YAK5"/>
<evidence type="ECO:0000313" key="2">
    <source>
        <dbReference type="EMBL" id="PPR00037.1"/>
    </source>
</evidence>
<name>A0A409YAK5_9AGAR</name>
<accession>A0A409YAK5</accession>
<feature type="region of interest" description="Disordered" evidence="1">
    <location>
        <begin position="318"/>
        <end position="347"/>
    </location>
</feature>
<evidence type="ECO:0000313" key="3">
    <source>
        <dbReference type="Proteomes" id="UP000284842"/>
    </source>
</evidence>
<comment type="caution">
    <text evidence="2">The sequence shown here is derived from an EMBL/GenBank/DDBJ whole genome shotgun (WGS) entry which is preliminary data.</text>
</comment>
<dbReference type="InParanoid" id="A0A409YAK5"/>
<gene>
    <name evidence="2" type="ORF">CVT24_009046</name>
</gene>
<protein>
    <submittedName>
        <fullName evidence="2">Uncharacterized protein</fullName>
    </submittedName>
</protein>
<feature type="region of interest" description="Disordered" evidence="1">
    <location>
        <begin position="154"/>
        <end position="208"/>
    </location>
</feature>
<sequence>MSFQHFRLGEITVHQPLHQQSQPPQVTTTTKQPYGSGDTDDGYTLLFENISAFQAWRQQEEETQCVEFVKGDTHGSKADPPRFKDHTKLVCARHSRSGRKKYVKKHPERVRKVPSRKLEGQGCQASISYKTYFDTEQVRACYISQHSHPVGLANLPYTRRGRKAAVQQEKERTRNKASSVDPTSAPSTSGSTSVIAPQPAAQQPQSSFGAAVSMIAPLPGQQPFQPPPQQQYPFAPAAPSASLTNMVAQDRWDNMGTLFQAIRDHARGFEYPSPSVAALEAVLIRLYLESPMTVPPANPLLQAQPPNIPHPMAQVRPTVVQMQSSSSSSGHLSASGTADGSNSEDTS</sequence>
<reference evidence="2 3" key="1">
    <citation type="journal article" date="2018" name="Evol. Lett.">
        <title>Horizontal gene cluster transfer increased hallucinogenic mushroom diversity.</title>
        <authorList>
            <person name="Reynolds H.T."/>
            <person name="Vijayakumar V."/>
            <person name="Gluck-Thaler E."/>
            <person name="Korotkin H.B."/>
            <person name="Matheny P.B."/>
            <person name="Slot J.C."/>
        </authorList>
    </citation>
    <scope>NUCLEOTIDE SEQUENCE [LARGE SCALE GENOMIC DNA]</scope>
    <source>
        <strain evidence="2 3">2629</strain>
    </source>
</reference>
<feature type="compositionally biased region" description="Basic residues" evidence="1">
    <location>
        <begin position="94"/>
        <end position="115"/>
    </location>
</feature>
<feature type="region of interest" description="Disordered" evidence="1">
    <location>
        <begin position="11"/>
        <end position="38"/>
    </location>
</feature>
<feature type="compositionally biased region" description="Low complexity" evidence="1">
    <location>
        <begin position="182"/>
        <end position="205"/>
    </location>
</feature>
<feature type="compositionally biased region" description="Low complexity" evidence="1">
    <location>
        <begin position="14"/>
        <end position="33"/>
    </location>
</feature>
<keyword evidence="3" id="KW-1185">Reference proteome</keyword>
<dbReference type="OrthoDB" id="3258408at2759"/>
<organism evidence="2 3">
    <name type="scientific">Panaeolus cyanescens</name>
    <dbReference type="NCBI Taxonomy" id="181874"/>
    <lineage>
        <taxon>Eukaryota</taxon>
        <taxon>Fungi</taxon>
        <taxon>Dikarya</taxon>
        <taxon>Basidiomycota</taxon>
        <taxon>Agaricomycotina</taxon>
        <taxon>Agaricomycetes</taxon>
        <taxon>Agaricomycetidae</taxon>
        <taxon>Agaricales</taxon>
        <taxon>Agaricineae</taxon>
        <taxon>Galeropsidaceae</taxon>
        <taxon>Panaeolus</taxon>
    </lineage>
</organism>
<feature type="region of interest" description="Disordered" evidence="1">
    <location>
        <begin position="94"/>
        <end position="117"/>
    </location>
</feature>
<dbReference type="EMBL" id="NHTK01001338">
    <property type="protein sequence ID" value="PPR00037.1"/>
    <property type="molecule type" value="Genomic_DNA"/>
</dbReference>
<dbReference type="AlphaFoldDB" id="A0A409YAK5"/>
<proteinExistence type="predicted"/>
<dbReference type="Proteomes" id="UP000284842">
    <property type="component" value="Unassembled WGS sequence"/>
</dbReference>